<evidence type="ECO:0000313" key="3">
    <source>
        <dbReference type="Proteomes" id="UP000279384"/>
    </source>
</evidence>
<reference evidence="2 3" key="1">
    <citation type="submission" date="2018-10" db="EMBL/GenBank/DDBJ databases">
        <title>Genomic Encyclopedia of Type Strains, Phase IV (KMG-IV): sequencing the most valuable type-strain genomes for metagenomic binning, comparative biology and taxonomic classification.</title>
        <authorList>
            <person name="Goeker M."/>
        </authorList>
    </citation>
    <scope>NUCLEOTIDE SEQUENCE [LARGE SCALE GENOMIC DNA]</scope>
    <source>
        <strain evidence="2 3">DSM 3303</strain>
    </source>
</reference>
<proteinExistence type="predicted"/>
<keyword evidence="1" id="KW-0732">Signal</keyword>
<dbReference type="EMBL" id="RBID01000015">
    <property type="protein sequence ID" value="RKQ57960.1"/>
    <property type="molecule type" value="Genomic_DNA"/>
</dbReference>
<accession>A0A495BB65</accession>
<dbReference type="RefSeq" id="WP_120810820.1">
    <property type="nucleotide sequence ID" value="NZ_RBID01000015.1"/>
</dbReference>
<evidence type="ECO:0000256" key="1">
    <source>
        <dbReference type="SAM" id="SignalP"/>
    </source>
</evidence>
<dbReference type="Pfam" id="PF04214">
    <property type="entry name" value="DUF411"/>
    <property type="match status" value="1"/>
</dbReference>
<protein>
    <recommendedName>
        <fullName evidence="4">Metal-binding protein</fullName>
    </recommendedName>
</protein>
<organism evidence="2 3">
    <name type="scientific">Vogesella indigofera</name>
    <name type="common">Pseudomonas indigofera</name>
    <dbReference type="NCBI Taxonomy" id="45465"/>
    <lineage>
        <taxon>Bacteria</taxon>
        <taxon>Pseudomonadati</taxon>
        <taxon>Pseudomonadota</taxon>
        <taxon>Betaproteobacteria</taxon>
        <taxon>Neisseriales</taxon>
        <taxon>Chromobacteriaceae</taxon>
        <taxon>Vogesella</taxon>
    </lineage>
</organism>
<evidence type="ECO:0000313" key="2">
    <source>
        <dbReference type="EMBL" id="RKQ57960.1"/>
    </source>
</evidence>
<dbReference type="InterPro" id="IPR007332">
    <property type="entry name" value="DUF411"/>
</dbReference>
<dbReference type="Proteomes" id="UP000279384">
    <property type="component" value="Unassembled WGS sequence"/>
</dbReference>
<comment type="caution">
    <text evidence="2">The sequence shown here is derived from an EMBL/GenBank/DDBJ whole genome shotgun (WGS) entry which is preliminary data.</text>
</comment>
<sequence length="143" mass="15474">MLIRSLFRAGTLLALSLPVLAAPVATLFKAPNCGCCSKWAEHMASQQLPLHSENRSDMAAIKDKLQVPDKLRSCHTASIGGYVFEGHVPADLVQKVLREKPAIRGLAVAGMPQGSPGMETGVKQPYQVMAFDAKGKQWVYATR</sequence>
<evidence type="ECO:0008006" key="4">
    <source>
        <dbReference type="Google" id="ProtNLM"/>
    </source>
</evidence>
<dbReference type="AlphaFoldDB" id="A0A495BB65"/>
<name>A0A495BB65_VOGIN</name>
<feature type="chain" id="PRO_5019829797" description="Metal-binding protein" evidence="1">
    <location>
        <begin position="22"/>
        <end position="143"/>
    </location>
</feature>
<gene>
    <name evidence="2" type="ORF">C8E02_2273</name>
</gene>
<feature type="signal peptide" evidence="1">
    <location>
        <begin position="1"/>
        <end position="21"/>
    </location>
</feature>